<evidence type="ECO:0000256" key="2">
    <source>
        <dbReference type="ARBA" id="ARBA00022643"/>
    </source>
</evidence>
<organism evidence="5 6">
    <name type="scientific">Halopseudomonas laoshanensis</name>
    <dbReference type="NCBI Taxonomy" id="2268758"/>
    <lineage>
        <taxon>Bacteria</taxon>
        <taxon>Pseudomonadati</taxon>
        <taxon>Pseudomonadota</taxon>
        <taxon>Gammaproteobacteria</taxon>
        <taxon>Pseudomonadales</taxon>
        <taxon>Pseudomonadaceae</taxon>
        <taxon>Halopseudomonas</taxon>
    </lineage>
</organism>
<dbReference type="CDD" id="cd02136">
    <property type="entry name" value="PnbA_NfnB-like"/>
    <property type="match status" value="1"/>
</dbReference>
<dbReference type="Gene3D" id="3.40.109.10">
    <property type="entry name" value="NADH Oxidase"/>
    <property type="match status" value="1"/>
</dbReference>
<proteinExistence type="predicted"/>
<dbReference type="PANTHER" id="PTHR23026:SF90">
    <property type="entry name" value="IODOTYROSINE DEIODINASE 1"/>
    <property type="match status" value="1"/>
</dbReference>
<dbReference type="OrthoDB" id="9784375at2"/>
<dbReference type="SUPFAM" id="SSF55469">
    <property type="entry name" value="FMN-dependent nitroreductase-like"/>
    <property type="match status" value="1"/>
</dbReference>
<keyword evidence="2" id="KW-0288">FMN</keyword>
<dbReference type="InterPro" id="IPR050627">
    <property type="entry name" value="Nitroreductase/BluB"/>
</dbReference>
<reference evidence="5 6" key="1">
    <citation type="submission" date="2018-07" db="EMBL/GenBank/DDBJ databases">
        <title>Pseudomonas laoshanensis sp. nov., isolated from soil.</title>
        <authorList>
            <person name="Sun J."/>
            <person name="Yu L."/>
            <person name="Wang M."/>
            <person name="Zhang C."/>
        </authorList>
    </citation>
    <scope>NUCLEOTIDE SEQUENCE [LARGE SCALE GENOMIC DNA]</scope>
    <source>
        <strain evidence="5 6">Y22</strain>
    </source>
</reference>
<evidence type="ECO:0000256" key="1">
    <source>
        <dbReference type="ARBA" id="ARBA00022630"/>
    </source>
</evidence>
<comment type="caution">
    <text evidence="5">The sequence shown here is derived from an EMBL/GenBank/DDBJ whole genome shotgun (WGS) entry which is preliminary data.</text>
</comment>
<evidence type="ECO:0000313" key="6">
    <source>
        <dbReference type="Proteomes" id="UP000463138"/>
    </source>
</evidence>
<sequence>MSNKASTVTEAMLSRRSVRAFTQQPVSGDVIRRLLSTAARAPSGGNLQPWQIFVVGGDELTRLKAIMRKRVQEAPRGEEPEYAVYPEELVSPYRDYRFQLGEDLYAELGIPREDKDGRMAWFAQNYQFFDAPLALFCYVDRRMGPPQWSDLGMFLQSLMLLLREEGLDSCAQECWSLYHRTLADYLEPPEELMLFTGMSIGYADTGAPANQLRSRRAPLEEFARFRGI</sequence>
<dbReference type="EMBL" id="QOVF01000007">
    <property type="protein sequence ID" value="KAA0691838.1"/>
    <property type="molecule type" value="Genomic_DNA"/>
</dbReference>
<keyword evidence="3" id="KW-0560">Oxidoreductase</keyword>
<evidence type="ECO:0000313" key="5">
    <source>
        <dbReference type="EMBL" id="KAA0691838.1"/>
    </source>
</evidence>
<evidence type="ECO:0000259" key="4">
    <source>
        <dbReference type="Pfam" id="PF00881"/>
    </source>
</evidence>
<keyword evidence="1" id="KW-0285">Flavoprotein</keyword>
<dbReference type="AlphaFoldDB" id="A0A7V7KU16"/>
<evidence type="ECO:0000256" key="3">
    <source>
        <dbReference type="ARBA" id="ARBA00023002"/>
    </source>
</evidence>
<dbReference type="InterPro" id="IPR000415">
    <property type="entry name" value="Nitroreductase-like"/>
</dbReference>
<dbReference type="RefSeq" id="WP_149333954.1">
    <property type="nucleotide sequence ID" value="NZ_QOVF01000007.1"/>
</dbReference>
<feature type="domain" description="Nitroreductase" evidence="4">
    <location>
        <begin position="14"/>
        <end position="202"/>
    </location>
</feature>
<dbReference type="GO" id="GO:0016491">
    <property type="term" value="F:oxidoreductase activity"/>
    <property type="evidence" value="ECO:0007669"/>
    <property type="project" value="UniProtKB-KW"/>
</dbReference>
<protein>
    <submittedName>
        <fullName evidence="5">Nitroreductase</fullName>
    </submittedName>
</protein>
<dbReference type="PANTHER" id="PTHR23026">
    <property type="entry name" value="NADPH NITROREDUCTASE"/>
    <property type="match status" value="1"/>
</dbReference>
<keyword evidence="6" id="KW-1185">Reference proteome</keyword>
<name>A0A7V7KU16_9GAMM</name>
<gene>
    <name evidence="5" type="ORF">DT594_16530</name>
</gene>
<dbReference type="Pfam" id="PF00881">
    <property type="entry name" value="Nitroreductase"/>
    <property type="match status" value="1"/>
</dbReference>
<accession>A0A7V7KU16</accession>
<dbReference type="InterPro" id="IPR029479">
    <property type="entry name" value="Nitroreductase"/>
</dbReference>
<dbReference type="Proteomes" id="UP000463138">
    <property type="component" value="Unassembled WGS sequence"/>
</dbReference>